<reference evidence="6" key="2">
    <citation type="submission" date="2025-05" db="UniProtKB">
        <authorList>
            <consortium name="RefSeq"/>
        </authorList>
    </citation>
    <scope>IDENTIFICATION</scope>
    <source>
        <strain evidence="6">Aabys</strain>
        <tissue evidence="6">Whole body</tissue>
    </source>
</reference>
<feature type="region of interest" description="Disordered" evidence="1">
    <location>
        <begin position="198"/>
        <end position="218"/>
    </location>
</feature>
<dbReference type="STRING" id="7370.A0A1I8MC90"/>
<feature type="domain" description="Protein TsetseEP" evidence="3">
    <location>
        <begin position="52"/>
        <end position="169"/>
    </location>
</feature>
<proteinExistence type="predicted"/>
<keyword evidence="5" id="KW-1185">Reference proteome</keyword>
<organism evidence="4">
    <name type="scientific">Musca domestica</name>
    <name type="common">House fly</name>
    <dbReference type="NCBI Taxonomy" id="7370"/>
    <lineage>
        <taxon>Eukaryota</taxon>
        <taxon>Metazoa</taxon>
        <taxon>Ecdysozoa</taxon>
        <taxon>Arthropoda</taxon>
        <taxon>Hexapoda</taxon>
        <taxon>Insecta</taxon>
        <taxon>Pterygota</taxon>
        <taxon>Neoptera</taxon>
        <taxon>Endopterygota</taxon>
        <taxon>Diptera</taxon>
        <taxon>Brachycera</taxon>
        <taxon>Muscomorpha</taxon>
        <taxon>Muscoidea</taxon>
        <taxon>Muscidae</taxon>
        <taxon>Musca</taxon>
    </lineage>
</organism>
<gene>
    <name evidence="6" type="primary">LOC131805776</name>
</gene>
<evidence type="ECO:0000313" key="4">
    <source>
        <dbReference type="EnsemblMetazoa" id="MDOA003411-PA"/>
    </source>
</evidence>
<feature type="chain" id="PRO_5043769541" evidence="2">
    <location>
        <begin position="25"/>
        <end position="244"/>
    </location>
</feature>
<dbReference type="InterPro" id="IPR007931">
    <property type="entry name" value="TsetseEP"/>
</dbReference>
<sequence length="244" mass="26870">MSSLKIAFVFLCVCVVFTWAGSQALHKLPADLGLLSFMSKSRVNLQANPDQSIECFNYYIPKINDIAQTYSTELTQCSEISEKAHKAAEDATLEQRITLAHAVNASCEVLNKCQESATVPDVFECYINEGSQQAKVLYGVSTNATMQLSDLVEALRRIKSEEAVCSTQAKVKYEQDSAAAYADLNNCILGYSNVPTTTEPPTTAAIPTASDSNTESSDVMPEEDLYEFQRKLNQLILARQLKID</sequence>
<protein>
    <submittedName>
        <fullName evidence="4">DUF725 domain-containing protein</fullName>
    </submittedName>
    <submittedName>
        <fullName evidence="6">Uncharacterized protein LOC131805776</fullName>
    </submittedName>
</protein>
<keyword evidence="2" id="KW-0732">Signal</keyword>
<dbReference type="EnsemblMetazoa" id="MDOA003411-RA">
    <property type="protein sequence ID" value="MDOA003411-PA"/>
    <property type="gene ID" value="MDOA003411"/>
</dbReference>
<name>A0A1I8MC90_MUSDO</name>
<dbReference type="Proteomes" id="UP001652621">
    <property type="component" value="Unplaced"/>
</dbReference>
<dbReference type="OrthoDB" id="8054395at2759"/>
<accession>A0A1I8MC90</accession>
<evidence type="ECO:0000259" key="3">
    <source>
        <dbReference type="Pfam" id="PF05267"/>
    </source>
</evidence>
<evidence type="ECO:0000313" key="6">
    <source>
        <dbReference type="RefSeq" id="XP_058985373.1"/>
    </source>
</evidence>
<feature type="signal peptide" evidence="2">
    <location>
        <begin position="1"/>
        <end position="24"/>
    </location>
</feature>
<evidence type="ECO:0000313" key="5">
    <source>
        <dbReference type="Proteomes" id="UP001652621"/>
    </source>
</evidence>
<dbReference type="VEuPathDB" id="VectorBase:MDOMA2_019648"/>
<evidence type="ECO:0000256" key="1">
    <source>
        <dbReference type="SAM" id="MobiDB-lite"/>
    </source>
</evidence>
<dbReference type="VEuPathDB" id="VectorBase:MDOA003411"/>
<dbReference type="GeneID" id="131805776"/>
<dbReference type="RefSeq" id="XP_058985373.1">
    <property type="nucleotide sequence ID" value="XM_059129390.1"/>
</dbReference>
<dbReference type="AlphaFoldDB" id="A0A1I8MC90"/>
<reference evidence="4" key="1">
    <citation type="submission" date="2020-05" db="UniProtKB">
        <authorList>
            <consortium name="EnsemblMetazoa"/>
        </authorList>
    </citation>
    <scope>IDENTIFICATION</scope>
    <source>
        <strain evidence="4">Aabys</strain>
    </source>
</reference>
<dbReference type="eggNOG" id="ENOG502TD4G">
    <property type="taxonomic scope" value="Eukaryota"/>
</dbReference>
<dbReference type="Pfam" id="PF05267">
    <property type="entry name" value="DUF725"/>
    <property type="match status" value="1"/>
</dbReference>
<evidence type="ECO:0000256" key="2">
    <source>
        <dbReference type="SAM" id="SignalP"/>
    </source>
</evidence>
<feature type="compositionally biased region" description="Low complexity" evidence="1">
    <location>
        <begin position="198"/>
        <end position="209"/>
    </location>
</feature>